<dbReference type="EMBL" id="JALKCG010000002">
    <property type="protein sequence ID" value="MCK0208142.1"/>
    <property type="molecule type" value="Genomic_DNA"/>
</dbReference>
<evidence type="ECO:0000313" key="5">
    <source>
        <dbReference type="EMBL" id="MCK0208142.1"/>
    </source>
</evidence>
<accession>A0ABT0DLZ1</accession>
<dbReference type="Proteomes" id="UP001202867">
    <property type="component" value="Unassembled WGS sequence"/>
</dbReference>
<dbReference type="SUPFAM" id="SSF52467">
    <property type="entry name" value="DHS-like NAD/FAD-binding domain"/>
    <property type="match status" value="1"/>
</dbReference>
<feature type="compositionally biased region" description="Basic and acidic residues" evidence="3">
    <location>
        <begin position="1"/>
        <end position="14"/>
    </location>
</feature>
<keyword evidence="2" id="KW-0813">Transport</keyword>
<proteinExistence type="inferred from homology"/>
<dbReference type="InterPro" id="IPR014729">
    <property type="entry name" value="Rossmann-like_a/b/a_fold"/>
</dbReference>
<evidence type="ECO:0000259" key="4">
    <source>
        <dbReference type="SMART" id="SM00893"/>
    </source>
</evidence>
<dbReference type="Pfam" id="PF00766">
    <property type="entry name" value="ETF_alpha"/>
    <property type="match status" value="1"/>
</dbReference>
<evidence type="ECO:0000256" key="2">
    <source>
        <dbReference type="ARBA" id="ARBA00022982"/>
    </source>
</evidence>
<feature type="compositionally biased region" description="Basic and acidic residues" evidence="3">
    <location>
        <begin position="39"/>
        <end position="48"/>
    </location>
</feature>
<dbReference type="Pfam" id="PF01012">
    <property type="entry name" value="ETF"/>
    <property type="match status" value="1"/>
</dbReference>
<dbReference type="Gene3D" id="3.40.50.1220">
    <property type="entry name" value="TPP-binding domain"/>
    <property type="match status" value="1"/>
</dbReference>
<keyword evidence="6" id="KW-1185">Reference proteome</keyword>
<dbReference type="Gene3D" id="3.40.50.620">
    <property type="entry name" value="HUPs"/>
    <property type="match status" value="1"/>
</dbReference>
<feature type="region of interest" description="Disordered" evidence="3">
    <location>
        <begin position="1"/>
        <end position="48"/>
    </location>
</feature>
<protein>
    <submittedName>
        <fullName evidence="5">Electron transfer flavoprotein subunit alpha/FixB family protein</fullName>
    </submittedName>
</protein>
<dbReference type="InterPro" id="IPR014731">
    <property type="entry name" value="ETF_asu_C"/>
</dbReference>
<reference evidence="5 6" key="1">
    <citation type="submission" date="2022-04" db="EMBL/GenBank/DDBJ databases">
        <authorList>
            <person name="Grouzdev D.S."/>
            <person name="Pantiukh K.S."/>
            <person name="Krutkina M.S."/>
        </authorList>
    </citation>
    <scope>NUCLEOTIDE SEQUENCE [LARGE SCALE GENOMIC DNA]</scope>
    <source>
        <strain evidence="5 6">Jip08</strain>
    </source>
</reference>
<gene>
    <name evidence="5" type="ORF">MWN33_08880</name>
</gene>
<reference evidence="6" key="2">
    <citation type="submission" date="2023-07" db="EMBL/GenBank/DDBJ databases">
        <title>Ancylobacter moscoviensis sp. nov., facultatively methylotrophic bacteria from activated sludge and the reclassification of Starkeya novella (Starkey 1934) Kelly et al. 2000 as Ancylobacter novellus comb. nov., Starkeya koreensis Im et al. 2006 as Ancylobacter koreensis comb.nov., Angulomicrobium tetraedrale Vasil'eva et al. 1986 as Ancylobacter tetraedralis comb. nov., Angulomicrobium amanitiforme Fritz et al. 2004 as Ancylobacter amanitiformis comb. nov. and Methylorhabdus multivorans Doronina et al. 1996 as Ancylobacter multivorans comb. nov. and emended description of the genus Ancylobacter.</title>
        <authorList>
            <person name="Doronina N."/>
            <person name="Chemodurova A."/>
            <person name="Grouzdev D."/>
            <person name="Koziaeva V."/>
            <person name="Shi W."/>
            <person name="Wu L."/>
            <person name="Kaparullina E."/>
        </authorList>
    </citation>
    <scope>NUCLEOTIDE SEQUENCE [LARGE SCALE GENOMIC DNA]</scope>
    <source>
        <strain evidence="6">Jip08</strain>
    </source>
</reference>
<keyword evidence="2" id="KW-0249">Electron transport</keyword>
<organism evidence="5 6">
    <name type="scientific">Ancylobacter koreensis</name>
    <dbReference type="NCBI Taxonomy" id="266121"/>
    <lineage>
        <taxon>Bacteria</taxon>
        <taxon>Pseudomonadati</taxon>
        <taxon>Pseudomonadota</taxon>
        <taxon>Alphaproteobacteria</taxon>
        <taxon>Hyphomicrobiales</taxon>
        <taxon>Xanthobacteraceae</taxon>
        <taxon>Ancylobacter</taxon>
    </lineage>
</organism>
<evidence type="ECO:0000313" key="6">
    <source>
        <dbReference type="Proteomes" id="UP001202867"/>
    </source>
</evidence>
<comment type="caution">
    <text evidence="5">The sequence shown here is derived from an EMBL/GenBank/DDBJ whole genome shotgun (WGS) entry which is preliminary data.</text>
</comment>
<dbReference type="InterPro" id="IPR001308">
    <property type="entry name" value="ETF_a/FixB"/>
</dbReference>
<dbReference type="PANTHER" id="PTHR43153:SF1">
    <property type="entry name" value="ELECTRON TRANSFER FLAVOPROTEIN SUBUNIT ALPHA, MITOCHONDRIAL"/>
    <property type="match status" value="1"/>
</dbReference>
<dbReference type="SMART" id="SM00893">
    <property type="entry name" value="ETF"/>
    <property type="match status" value="1"/>
</dbReference>
<comment type="similarity">
    <text evidence="1">Belongs to the ETF alpha-subunit/FixB family.</text>
</comment>
<evidence type="ECO:0000256" key="3">
    <source>
        <dbReference type="SAM" id="MobiDB-lite"/>
    </source>
</evidence>
<sequence length="400" mass="41016">MSRPRKDPRAERAAQRVAGATRPRFDLARTPETATSGRPRRDPRAEERLALVPGTLRRRLDRTRRAGEAAIPAPQPLATPAPDAPALRRIPEPAFLVALVPDAPGGRLTPHDRQLFGAARLLADAGGGAVVALVDPAADDLAAAGADRVLTLPVSGYDPEGKALALDAALAALGLRHLLFPESAEGGDLARRVAALSGEALFAGAESLTAKAVTRAAHGRRTEQRGAPPTLISLAPDAVAPHAGTLHEALPVAFAFPATTGGAILAAEFVAADPARVSLAEADFVTSAGNGVSDFETFRALIAALGATPGASRMVCDAGLMPRAAQVGASGTVLDARCYFALGIAGAPQHLQGVAKCEHVVAVNTDLHAAMIERAGLAIVADAQEVMPALLRLIAEEASA</sequence>
<dbReference type="PANTHER" id="PTHR43153">
    <property type="entry name" value="ELECTRON TRANSFER FLAVOPROTEIN ALPHA"/>
    <property type="match status" value="1"/>
</dbReference>
<feature type="domain" description="Electron transfer flavoprotein alpha/beta-subunit N-terminal" evidence="4">
    <location>
        <begin position="97"/>
        <end position="273"/>
    </location>
</feature>
<dbReference type="SUPFAM" id="SSF52402">
    <property type="entry name" value="Adenine nucleotide alpha hydrolases-like"/>
    <property type="match status" value="1"/>
</dbReference>
<evidence type="ECO:0000256" key="1">
    <source>
        <dbReference type="ARBA" id="ARBA00005817"/>
    </source>
</evidence>
<name>A0ABT0DLZ1_9HYPH</name>
<dbReference type="RefSeq" id="WP_247200124.1">
    <property type="nucleotide sequence ID" value="NZ_JALKCG010000002.1"/>
</dbReference>
<dbReference type="InterPro" id="IPR014730">
    <property type="entry name" value="ETF_a/b_N"/>
</dbReference>
<dbReference type="InterPro" id="IPR029035">
    <property type="entry name" value="DHS-like_NAD/FAD-binding_dom"/>
</dbReference>